<dbReference type="Pfam" id="PF00612">
    <property type="entry name" value="IQ"/>
    <property type="match status" value="2"/>
</dbReference>
<dbReference type="InterPro" id="IPR025064">
    <property type="entry name" value="DUF4005"/>
</dbReference>
<evidence type="ECO:0000256" key="2">
    <source>
        <dbReference type="ARBA" id="ARBA00024341"/>
    </source>
</evidence>
<dbReference type="EMBL" id="JXTB01000613">
    <property type="protein sequence ID" value="PON35418.1"/>
    <property type="molecule type" value="Genomic_DNA"/>
</dbReference>
<dbReference type="PANTHER" id="PTHR32295">
    <property type="entry name" value="IQ-DOMAIN 5-RELATED"/>
    <property type="match status" value="1"/>
</dbReference>
<dbReference type="Pfam" id="PF13178">
    <property type="entry name" value="DUF4005"/>
    <property type="match status" value="1"/>
</dbReference>
<comment type="subunit">
    <text evidence="3">Binds to multiple calmodulin (CaM) in the presence of Ca(2+) and CaM-like proteins.</text>
</comment>
<keyword evidence="7" id="KW-1185">Reference proteome</keyword>
<dbReference type="CDD" id="cd23767">
    <property type="entry name" value="IQCD"/>
    <property type="match status" value="1"/>
</dbReference>
<sequence>MGKSPGKWLKRLFFGKKLSSKSTSQKTISFNNVKKAATPEKEAAVAPKTPPIGDMSMSSFTVPDMALQSSSTNTGKKTNENENLEKTIFLDLQTEQLKQAATTAQAIFRGYLARRSFGALKGLIRLQALIRGHLVRRQAIATLHCVHGIVRLQALFRGKRVRLSDVGCQVHKKCSTLNVTRVGLSRLCRTPRPNKLSSSAFISKLIASSKTAKPLHLQYDPMEPNFAWQWLERWSSSNFWEPLPQLKHALETRSHMKQGKIKTRETELGRPKQVDGRASTVKNRKLSLHPSLTFEKQTNKSRKLEFKEESEPQNDLERVKQNLRRISASSKVAFDCSESVAETQKLIPNTVSIFPTSEVSEKTVHKFLDTISKSSVEVSENSIQPQVEMPPKPNAMEEKLDKLQDDHVAVEKSPMRNLERIENALVEDERINFKEDKTSKGYQRSNKSNFPTKVEYQDSVSQRSPSLPNYMVATESAKAKLRGLEFSGFDQNDVENGGFVRRHSLPLYTSGKSSLMAERSERLVQASSRGESRSLLSSTDGHGKRARPGWRR</sequence>
<protein>
    <submittedName>
        <fullName evidence="6">IQ motif, EF-hand binding site</fullName>
    </submittedName>
</protein>
<comment type="similarity">
    <text evidence="2">Belongs to the IQD family.</text>
</comment>
<dbReference type="PANTHER" id="PTHR32295:SF281">
    <property type="entry name" value="PROTEIN IQ-DOMAIN 31"/>
    <property type="match status" value="1"/>
</dbReference>
<dbReference type="AlphaFoldDB" id="A0A2P5AFV2"/>
<keyword evidence="1" id="KW-0112">Calmodulin-binding</keyword>
<feature type="region of interest" description="Disordered" evidence="4">
    <location>
        <begin position="518"/>
        <end position="552"/>
    </location>
</feature>
<reference evidence="7" key="1">
    <citation type="submission" date="2016-06" db="EMBL/GenBank/DDBJ databases">
        <title>Parallel loss of symbiosis genes in relatives of nitrogen-fixing non-legume Parasponia.</title>
        <authorList>
            <person name="Van Velzen R."/>
            <person name="Holmer R."/>
            <person name="Bu F."/>
            <person name="Rutten L."/>
            <person name="Van Zeijl A."/>
            <person name="Liu W."/>
            <person name="Santuari L."/>
            <person name="Cao Q."/>
            <person name="Sharma T."/>
            <person name="Shen D."/>
            <person name="Roswanjaya Y."/>
            <person name="Wardhani T."/>
            <person name="Kalhor M.S."/>
            <person name="Jansen J."/>
            <person name="Van den Hoogen J."/>
            <person name="Gungor B."/>
            <person name="Hartog M."/>
            <person name="Hontelez J."/>
            <person name="Verver J."/>
            <person name="Yang W.-C."/>
            <person name="Schijlen E."/>
            <person name="Repin R."/>
            <person name="Schilthuizen M."/>
            <person name="Schranz E."/>
            <person name="Heidstra R."/>
            <person name="Miyata K."/>
            <person name="Fedorova E."/>
            <person name="Kohlen W."/>
            <person name="Bisseling T."/>
            <person name="Smit S."/>
            <person name="Geurts R."/>
        </authorList>
    </citation>
    <scope>NUCLEOTIDE SEQUENCE [LARGE SCALE GENOMIC DNA]</scope>
    <source>
        <strain evidence="7">cv. WU1-14</strain>
    </source>
</reference>
<name>A0A2P5AFV2_PARAD</name>
<comment type="caution">
    <text evidence="6">The sequence shown here is derived from an EMBL/GenBank/DDBJ whole genome shotgun (WGS) entry which is preliminary data.</text>
</comment>
<dbReference type="STRING" id="3476.A0A2P5AFV2"/>
<evidence type="ECO:0000256" key="4">
    <source>
        <dbReference type="SAM" id="MobiDB-lite"/>
    </source>
</evidence>
<feature type="compositionally biased region" description="Polar residues" evidence="4">
    <location>
        <begin position="440"/>
        <end position="451"/>
    </location>
</feature>
<evidence type="ECO:0000256" key="1">
    <source>
        <dbReference type="ARBA" id="ARBA00022860"/>
    </source>
</evidence>
<accession>A0A2P5AFV2</accession>
<dbReference type="PROSITE" id="PS50096">
    <property type="entry name" value="IQ"/>
    <property type="match status" value="2"/>
</dbReference>
<evidence type="ECO:0000259" key="5">
    <source>
        <dbReference type="Pfam" id="PF13178"/>
    </source>
</evidence>
<evidence type="ECO:0000313" key="6">
    <source>
        <dbReference type="EMBL" id="PON35418.1"/>
    </source>
</evidence>
<feature type="region of interest" description="Disordered" evidence="4">
    <location>
        <begin position="436"/>
        <end position="464"/>
    </location>
</feature>
<feature type="domain" description="DUF4005" evidence="5">
    <location>
        <begin position="441"/>
        <end position="534"/>
    </location>
</feature>
<evidence type="ECO:0000256" key="3">
    <source>
        <dbReference type="ARBA" id="ARBA00024378"/>
    </source>
</evidence>
<feature type="compositionally biased region" description="Basic and acidic residues" evidence="4">
    <location>
        <begin position="262"/>
        <end position="275"/>
    </location>
</feature>
<feature type="compositionally biased region" description="Low complexity" evidence="4">
    <location>
        <begin position="527"/>
        <end position="538"/>
    </location>
</feature>
<gene>
    <name evidence="6" type="ORF">PanWU01x14_336540</name>
</gene>
<dbReference type="OrthoDB" id="1101566at2759"/>
<organism evidence="6 7">
    <name type="scientific">Parasponia andersonii</name>
    <name type="common">Sponia andersonii</name>
    <dbReference type="NCBI Taxonomy" id="3476"/>
    <lineage>
        <taxon>Eukaryota</taxon>
        <taxon>Viridiplantae</taxon>
        <taxon>Streptophyta</taxon>
        <taxon>Embryophyta</taxon>
        <taxon>Tracheophyta</taxon>
        <taxon>Spermatophyta</taxon>
        <taxon>Magnoliopsida</taxon>
        <taxon>eudicotyledons</taxon>
        <taxon>Gunneridae</taxon>
        <taxon>Pentapetalae</taxon>
        <taxon>rosids</taxon>
        <taxon>fabids</taxon>
        <taxon>Rosales</taxon>
        <taxon>Cannabaceae</taxon>
        <taxon>Parasponia</taxon>
    </lineage>
</organism>
<proteinExistence type="inferred from homology"/>
<dbReference type="Proteomes" id="UP000237105">
    <property type="component" value="Unassembled WGS sequence"/>
</dbReference>
<dbReference type="InterPro" id="IPR000048">
    <property type="entry name" value="IQ_motif_EF-hand-BS"/>
</dbReference>
<dbReference type="SMART" id="SM00015">
    <property type="entry name" value="IQ"/>
    <property type="match status" value="2"/>
</dbReference>
<evidence type="ECO:0000313" key="7">
    <source>
        <dbReference type="Proteomes" id="UP000237105"/>
    </source>
</evidence>
<dbReference type="GO" id="GO:0005516">
    <property type="term" value="F:calmodulin binding"/>
    <property type="evidence" value="ECO:0007669"/>
    <property type="project" value="UniProtKB-KW"/>
</dbReference>
<feature type="region of interest" description="Disordered" evidence="4">
    <location>
        <begin position="253"/>
        <end position="287"/>
    </location>
</feature>